<dbReference type="NCBIfam" id="NF038083">
    <property type="entry name" value="CU044_5270_fam"/>
    <property type="match status" value="1"/>
</dbReference>
<dbReference type="InterPro" id="IPR047789">
    <property type="entry name" value="CU044_5270-like"/>
</dbReference>
<dbReference type="Proteomes" id="UP001595645">
    <property type="component" value="Unassembled WGS sequence"/>
</dbReference>
<evidence type="ECO:0000256" key="2">
    <source>
        <dbReference type="SAM" id="Phobius"/>
    </source>
</evidence>
<comment type="caution">
    <text evidence="3">The sequence shown here is derived from an EMBL/GenBank/DDBJ whole genome shotgun (WGS) entry which is preliminary data.</text>
</comment>
<sequence>MHGGNIRKVWSDAELDEALADLHSEPDTRQDELSRARAALLRAAGEAEVEDELRPLTAPPVRKRPGAWRWIAAAAAAALVSGGGIVATNAFVGDDAPAPAAPATIAPGDDALKYLRSTDLPLTDKQYRLLTESVWTTRFGKKSGLIYQTHEILERWIPSRGDRPVKTRYSRTGEVRWIKGDYDLARTRGELIPGATVETGWESSGGPPGPHSTSSPQVPPATTTTNSPPEAPVSTRWKQTGSGWTTPTKEFLADLPADPTKLLDRLMHDNRSGQPLDKTNTAPEMFEMVFGALRMGHGFGDLRVALCKALARVPGVAVDTSVSTPDNGPGVSFSVTLPDRIRTFIVDLKTAEVVRNRAAPNPAESGPALFDTKMSVVITDDDGPEVP</sequence>
<dbReference type="EMBL" id="JBHRWK010000020">
    <property type="protein sequence ID" value="MFC3450724.1"/>
    <property type="molecule type" value="Genomic_DNA"/>
</dbReference>
<feature type="region of interest" description="Disordered" evidence="1">
    <location>
        <begin position="197"/>
        <end position="250"/>
    </location>
</feature>
<evidence type="ECO:0000256" key="1">
    <source>
        <dbReference type="SAM" id="MobiDB-lite"/>
    </source>
</evidence>
<evidence type="ECO:0000313" key="3">
    <source>
        <dbReference type="EMBL" id="MFC3450724.1"/>
    </source>
</evidence>
<keyword evidence="2" id="KW-0472">Membrane</keyword>
<keyword evidence="2" id="KW-0812">Transmembrane</keyword>
<keyword evidence="2" id="KW-1133">Transmembrane helix</keyword>
<evidence type="ECO:0000313" key="4">
    <source>
        <dbReference type="Proteomes" id="UP001595645"/>
    </source>
</evidence>
<name>A0ABV7NVB1_9PSEU</name>
<proteinExistence type="predicted"/>
<organism evidence="3 4">
    <name type="scientific">Amycolatopsis speibonae</name>
    <dbReference type="NCBI Taxonomy" id="1450224"/>
    <lineage>
        <taxon>Bacteria</taxon>
        <taxon>Bacillati</taxon>
        <taxon>Actinomycetota</taxon>
        <taxon>Actinomycetes</taxon>
        <taxon>Pseudonocardiales</taxon>
        <taxon>Pseudonocardiaceae</taxon>
        <taxon>Amycolatopsis</taxon>
    </lineage>
</organism>
<protein>
    <submittedName>
        <fullName evidence="3">CU044_5270 family protein</fullName>
    </submittedName>
</protein>
<feature type="transmembrane region" description="Helical" evidence="2">
    <location>
        <begin position="70"/>
        <end position="92"/>
    </location>
</feature>
<feature type="compositionally biased region" description="Polar residues" evidence="1">
    <location>
        <begin position="236"/>
        <end position="248"/>
    </location>
</feature>
<dbReference type="RefSeq" id="WP_378239457.1">
    <property type="nucleotide sequence ID" value="NZ_JBHRWK010000020.1"/>
</dbReference>
<keyword evidence="4" id="KW-1185">Reference proteome</keyword>
<accession>A0ABV7NVB1</accession>
<reference evidence="4" key="1">
    <citation type="journal article" date="2019" name="Int. J. Syst. Evol. Microbiol.">
        <title>The Global Catalogue of Microorganisms (GCM) 10K type strain sequencing project: providing services to taxonomists for standard genome sequencing and annotation.</title>
        <authorList>
            <consortium name="The Broad Institute Genomics Platform"/>
            <consortium name="The Broad Institute Genome Sequencing Center for Infectious Disease"/>
            <person name="Wu L."/>
            <person name="Ma J."/>
        </authorList>
    </citation>
    <scope>NUCLEOTIDE SEQUENCE [LARGE SCALE GENOMIC DNA]</scope>
    <source>
        <strain evidence="4">CGMCC 4.7676</strain>
    </source>
</reference>
<gene>
    <name evidence="3" type="ORF">ACFOSH_14915</name>
</gene>